<sequence>MTTAIATPDKVCNACGEAWPADTEFFHREPGNSDGLSCRCKACRAGYDRQRNGTARRRQGRLTQGLQAVFTGLIQKTEQSAHATQ</sequence>
<evidence type="ECO:0000313" key="1">
    <source>
        <dbReference type="EMBL" id="MDH0364219.1"/>
    </source>
</evidence>
<evidence type="ECO:0000313" key="2">
    <source>
        <dbReference type="Proteomes" id="UP001158297"/>
    </source>
</evidence>
<dbReference type="EMBL" id="JAODZU010000018">
    <property type="protein sequence ID" value="MDH0364219.1"/>
    <property type="molecule type" value="Genomic_DNA"/>
</dbReference>
<gene>
    <name evidence="1" type="ORF">N7330_14345</name>
</gene>
<organism evidence="1 2">
    <name type="scientific">Comamonas aquatica</name>
    <dbReference type="NCBI Taxonomy" id="225991"/>
    <lineage>
        <taxon>Bacteria</taxon>
        <taxon>Pseudomonadati</taxon>
        <taxon>Pseudomonadota</taxon>
        <taxon>Betaproteobacteria</taxon>
        <taxon>Burkholderiales</taxon>
        <taxon>Comamonadaceae</taxon>
        <taxon>Comamonas</taxon>
    </lineage>
</organism>
<dbReference type="AlphaFoldDB" id="A0AA42L7J0"/>
<protein>
    <submittedName>
        <fullName evidence="1">Uncharacterized protein</fullName>
    </submittedName>
</protein>
<comment type="caution">
    <text evidence="1">The sequence shown here is derived from an EMBL/GenBank/DDBJ whole genome shotgun (WGS) entry which is preliminary data.</text>
</comment>
<dbReference type="RefSeq" id="WP_279860376.1">
    <property type="nucleotide sequence ID" value="NZ_JAODZU010000018.1"/>
</dbReference>
<proteinExistence type="predicted"/>
<reference evidence="1" key="1">
    <citation type="submission" date="2022-09" db="EMBL/GenBank/DDBJ databases">
        <title>Intensive care unit water sources are persistently colonized with multi-drug resistant bacteria and are the site of extensive horizontal gene transfer of antibiotic resistance genes.</title>
        <authorList>
            <person name="Diorio-Toth L."/>
        </authorList>
    </citation>
    <scope>NUCLEOTIDE SEQUENCE</scope>
    <source>
        <strain evidence="1">GD04130</strain>
    </source>
</reference>
<accession>A0AA42L7J0</accession>
<dbReference type="Proteomes" id="UP001158297">
    <property type="component" value="Unassembled WGS sequence"/>
</dbReference>
<name>A0AA42L7J0_9BURK</name>